<gene>
    <name evidence="7" type="ORF">CB4_02841</name>
</gene>
<evidence type="ECO:0000256" key="2">
    <source>
        <dbReference type="ARBA" id="ARBA00008193"/>
    </source>
</evidence>
<sequence>MTWDILNVIGTIAFALSGAVVAMEEEYDIYGVFVLGMATAFGGGVLRNIFIGIPVPTLWEQGPLLWTATIAMAVCFCLPVALIRYWKRWEQLLDAIGLAAFAVQGALYATQLGRPLSAVVVAAVMTGIGGGMIRDVLAGRRPMVLRDEIYALWAILAGLLIGTGMIAHSNPIQLYGLCAFITIMRMFSVFYKWRLPRRGLQKGLV</sequence>
<organism evidence="7 8">
    <name type="scientific">Aneurinibacillus soli</name>
    <dbReference type="NCBI Taxonomy" id="1500254"/>
    <lineage>
        <taxon>Bacteria</taxon>
        <taxon>Bacillati</taxon>
        <taxon>Bacillota</taxon>
        <taxon>Bacilli</taxon>
        <taxon>Bacillales</taxon>
        <taxon>Paenibacillaceae</taxon>
        <taxon>Aneurinibacillus group</taxon>
        <taxon>Aneurinibacillus</taxon>
    </lineage>
</organism>
<dbReference type="RefSeq" id="WP_096466401.1">
    <property type="nucleotide sequence ID" value="NZ_AP017312.1"/>
</dbReference>
<keyword evidence="3" id="KW-1003">Cell membrane</keyword>
<evidence type="ECO:0000313" key="7">
    <source>
        <dbReference type="EMBL" id="BAU28666.1"/>
    </source>
</evidence>
<dbReference type="OrthoDB" id="9791874at2"/>
<proteinExistence type="inferred from homology"/>
<dbReference type="InterPro" id="IPR005115">
    <property type="entry name" value="Gly_transporter"/>
</dbReference>
<protein>
    <submittedName>
        <fullName evidence="7">Uncharacterized protein</fullName>
    </submittedName>
</protein>
<dbReference type="AlphaFoldDB" id="A0A0U5AY36"/>
<dbReference type="PANTHER" id="PTHR30506">
    <property type="entry name" value="INNER MEMBRANE PROTEIN"/>
    <property type="match status" value="1"/>
</dbReference>
<evidence type="ECO:0000256" key="1">
    <source>
        <dbReference type="ARBA" id="ARBA00004651"/>
    </source>
</evidence>
<dbReference type="Proteomes" id="UP000217696">
    <property type="component" value="Chromosome"/>
</dbReference>
<dbReference type="EMBL" id="AP017312">
    <property type="protein sequence ID" value="BAU28666.1"/>
    <property type="molecule type" value="Genomic_DNA"/>
</dbReference>
<dbReference type="KEGG" id="asoc:CB4_02841"/>
<evidence type="ECO:0000313" key="8">
    <source>
        <dbReference type="Proteomes" id="UP000217696"/>
    </source>
</evidence>
<evidence type="ECO:0000256" key="6">
    <source>
        <dbReference type="ARBA" id="ARBA00023136"/>
    </source>
</evidence>
<comment type="subcellular location">
    <subcellularLocation>
        <location evidence="1">Cell membrane</location>
        <topology evidence="1">Multi-pass membrane protein</topology>
    </subcellularLocation>
</comment>
<reference evidence="7 8" key="1">
    <citation type="submission" date="2015-12" db="EMBL/GenBank/DDBJ databases">
        <title>Genome sequence of Aneurinibacillus soli.</title>
        <authorList>
            <person name="Lee J.S."/>
            <person name="Lee K.C."/>
            <person name="Kim K.K."/>
            <person name="Lee B.W."/>
        </authorList>
    </citation>
    <scope>NUCLEOTIDE SEQUENCE [LARGE SCALE GENOMIC DNA]</scope>
    <source>
        <strain evidence="7 8">CB4</strain>
    </source>
</reference>
<keyword evidence="6" id="KW-0472">Membrane</keyword>
<comment type="similarity">
    <text evidence="2">Belongs to the UPF0126 family.</text>
</comment>
<evidence type="ECO:0000256" key="4">
    <source>
        <dbReference type="ARBA" id="ARBA00022692"/>
    </source>
</evidence>
<accession>A0A0U5AY36</accession>
<keyword evidence="5" id="KW-1133">Transmembrane helix</keyword>
<name>A0A0U5AY36_9BACL</name>
<keyword evidence="8" id="KW-1185">Reference proteome</keyword>
<dbReference type="PANTHER" id="PTHR30506:SF3">
    <property type="entry name" value="UPF0126 INNER MEMBRANE PROTEIN YADS-RELATED"/>
    <property type="match status" value="1"/>
</dbReference>
<keyword evidence="4" id="KW-0812">Transmembrane</keyword>
<evidence type="ECO:0000256" key="5">
    <source>
        <dbReference type="ARBA" id="ARBA00022989"/>
    </source>
</evidence>
<evidence type="ECO:0000256" key="3">
    <source>
        <dbReference type="ARBA" id="ARBA00022475"/>
    </source>
</evidence>
<dbReference type="GO" id="GO:0005886">
    <property type="term" value="C:plasma membrane"/>
    <property type="evidence" value="ECO:0007669"/>
    <property type="project" value="UniProtKB-SubCell"/>
</dbReference>
<dbReference type="Pfam" id="PF03458">
    <property type="entry name" value="Gly_transporter"/>
    <property type="match status" value="2"/>
</dbReference>